<evidence type="ECO:0000256" key="5">
    <source>
        <dbReference type="ARBA" id="ARBA00023014"/>
    </source>
</evidence>
<protein>
    <submittedName>
        <fullName evidence="7">Carbon-monoxide dehydrogenase small subunit</fullName>
    </submittedName>
</protein>
<evidence type="ECO:0000313" key="8">
    <source>
        <dbReference type="Proteomes" id="UP000649955"/>
    </source>
</evidence>
<dbReference type="InterPro" id="IPR036010">
    <property type="entry name" value="2Fe-2S_ferredoxin-like_sf"/>
</dbReference>
<dbReference type="Gene3D" id="1.10.150.120">
    <property type="entry name" value="[2Fe-2S]-binding domain"/>
    <property type="match status" value="1"/>
</dbReference>
<dbReference type="Pfam" id="PF00111">
    <property type="entry name" value="Fer2"/>
    <property type="match status" value="1"/>
</dbReference>
<dbReference type="PANTHER" id="PTHR44379:SF8">
    <property type="entry name" value="XANTHINE DEHYDROGENASE IRON-SULFUR-BINDING SUBUNIT XDHC-RELATED"/>
    <property type="match status" value="1"/>
</dbReference>
<gene>
    <name evidence="7" type="primary">coxS</name>
    <name evidence="7" type="ORF">GCM10017567_00350</name>
</gene>
<keyword evidence="3" id="KW-0560">Oxidoreductase</keyword>
<dbReference type="EMBL" id="BNAW01000001">
    <property type="protein sequence ID" value="GHF90365.1"/>
    <property type="molecule type" value="Genomic_DNA"/>
</dbReference>
<dbReference type="InterPro" id="IPR012675">
    <property type="entry name" value="Beta-grasp_dom_sf"/>
</dbReference>
<keyword evidence="1" id="KW-0001">2Fe-2S</keyword>
<dbReference type="SUPFAM" id="SSF54292">
    <property type="entry name" value="2Fe-2S ferredoxin-like"/>
    <property type="match status" value="1"/>
</dbReference>
<sequence>MRVNVTVNGEPRRADNVWEGESLLYVLRERLGLPGSKNACEQGECGSCTVYLDGVPACACLVAAGQAEGREVVTVEGLADGEALDPVQEAFVERGAVQCGFCTPGLLVAAHDLIERTPDPTDVEIREALAGNLCRCTGYEKILDAVRDAAARKAVR</sequence>
<reference evidence="8" key="1">
    <citation type="journal article" date="2019" name="Int. J. Syst. Evol. Microbiol.">
        <title>The Global Catalogue of Microorganisms (GCM) 10K type strain sequencing project: providing services to taxonomists for standard genome sequencing and annotation.</title>
        <authorList>
            <consortium name="The Broad Institute Genomics Platform"/>
            <consortium name="The Broad Institute Genome Sequencing Center for Infectious Disease"/>
            <person name="Wu L."/>
            <person name="Ma J."/>
        </authorList>
    </citation>
    <scope>NUCLEOTIDE SEQUENCE [LARGE SCALE GENOMIC DNA]</scope>
    <source>
        <strain evidence="8">CGMCC 4.7680</strain>
    </source>
</reference>
<dbReference type="InterPro" id="IPR036884">
    <property type="entry name" value="2Fe-2S-bd_dom_sf"/>
</dbReference>
<dbReference type="InterPro" id="IPR001041">
    <property type="entry name" value="2Fe-2S_ferredoxin-type"/>
</dbReference>
<dbReference type="Gene3D" id="3.10.20.30">
    <property type="match status" value="1"/>
</dbReference>
<keyword evidence="4" id="KW-0408">Iron</keyword>
<dbReference type="SUPFAM" id="SSF47741">
    <property type="entry name" value="CO dehydrogenase ISP C-domain like"/>
    <property type="match status" value="1"/>
</dbReference>
<keyword evidence="8" id="KW-1185">Reference proteome</keyword>
<dbReference type="InterPro" id="IPR002888">
    <property type="entry name" value="2Fe-2S-bd"/>
</dbReference>
<keyword evidence="2" id="KW-0479">Metal-binding</keyword>
<evidence type="ECO:0000256" key="2">
    <source>
        <dbReference type="ARBA" id="ARBA00022723"/>
    </source>
</evidence>
<comment type="caution">
    <text evidence="7">The sequence shown here is derived from an EMBL/GenBank/DDBJ whole genome shotgun (WGS) entry which is preliminary data.</text>
</comment>
<name>A0ABQ3JVX0_9PSEU</name>
<dbReference type="PANTHER" id="PTHR44379">
    <property type="entry name" value="OXIDOREDUCTASE WITH IRON-SULFUR SUBUNIT"/>
    <property type="match status" value="1"/>
</dbReference>
<organism evidence="7 8">
    <name type="scientific">Amycolatopsis bullii</name>
    <dbReference type="NCBI Taxonomy" id="941987"/>
    <lineage>
        <taxon>Bacteria</taxon>
        <taxon>Bacillati</taxon>
        <taxon>Actinomycetota</taxon>
        <taxon>Actinomycetes</taxon>
        <taxon>Pseudonocardiales</taxon>
        <taxon>Pseudonocardiaceae</taxon>
        <taxon>Amycolatopsis</taxon>
    </lineage>
</organism>
<dbReference type="Proteomes" id="UP000649955">
    <property type="component" value="Unassembled WGS sequence"/>
</dbReference>
<feature type="domain" description="2Fe-2S ferredoxin-type" evidence="6">
    <location>
        <begin position="1"/>
        <end position="78"/>
    </location>
</feature>
<evidence type="ECO:0000259" key="6">
    <source>
        <dbReference type="PROSITE" id="PS51085"/>
    </source>
</evidence>
<proteinExistence type="predicted"/>
<evidence type="ECO:0000256" key="3">
    <source>
        <dbReference type="ARBA" id="ARBA00023002"/>
    </source>
</evidence>
<evidence type="ECO:0000256" key="4">
    <source>
        <dbReference type="ARBA" id="ARBA00023004"/>
    </source>
</evidence>
<dbReference type="InterPro" id="IPR051452">
    <property type="entry name" value="Diverse_Oxidoreductases"/>
</dbReference>
<evidence type="ECO:0000256" key="1">
    <source>
        <dbReference type="ARBA" id="ARBA00022714"/>
    </source>
</evidence>
<dbReference type="PROSITE" id="PS00197">
    <property type="entry name" value="2FE2S_FER_1"/>
    <property type="match status" value="1"/>
</dbReference>
<dbReference type="InterPro" id="IPR006058">
    <property type="entry name" value="2Fe2S_fd_BS"/>
</dbReference>
<dbReference type="PROSITE" id="PS51085">
    <property type="entry name" value="2FE2S_FER_2"/>
    <property type="match status" value="1"/>
</dbReference>
<dbReference type="RefSeq" id="WP_191305953.1">
    <property type="nucleotide sequence ID" value="NZ_BNAW01000001.1"/>
</dbReference>
<dbReference type="Pfam" id="PF01799">
    <property type="entry name" value="Fer2_2"/>
    <property type="match status" value="1"/>
</dbReference>
<evidence type="ECO:0000313" key="7">
    <source>
        <dbReference type="EMBL" id="GHF90365.1"/>
    </source>
</evidence>
<accession>A0ABQ3JVX0</accession>
<keyword evidence="5" id="KW-0411">Iron-sulfur</keyword>